<evidence type="ECO:0000313" key="3">
    <source>
        <dbReference type="Proteomes" id="UP000224902"/>
    </source>
</evidence>
<dbReference type="EMBL" id="KX774321">
    <property type="protein sequence ID" value="AOZ63596.1"/>
    <property type="molecule type" value="Genomic_DNA"/>
</dbReference>
<sequence>MTVTLAKKAPVSLAKASDSKLALTVLHTGIKSLDDLALHFRYNSVRYNRGTLPH</sequence>
<name>A0A1I9S9Z0_9CAUD</name>
<evidence type="ECO:0000313" key="2">
    <source>
        <dbReference type="EMBL" id="AOZ63870.1"/>
    </source>
</evidence>
<protein>
    <submittedName>
        <fullName evidence="1">Uncharacterized protein</fullName>
    </submittedName>
</protein>
<accession>A0A1I9S9Z0</accession>
<gene>
    <name evidence="2" type="ORF">SEA_WEASELS2_292</name>
    <name evidence="1" type="ORF">SEA_WEASELS2_6</name>
</gene>
<reference evidence="1" key="1">
    <citation type="submission" date="2016-08" db="EMBL/GenBank/DDBJ databases">
        <authorList>
            <person name="Williams D.A."/>
            <person name="Albritton V.D."/>
            <person name="Beach M.O."/>
            <person name="Bonner C.T."/>
            <person name="Green C.T."/>
            <person name="Harrell M.L."/>
            <person name="Holder G.D."/>
            <person name="Juneau A.C."/>
            <person name="Labat G.M."/>
            <person name="Lawrence S.M."/>
            <person name="McCurry A.D."/>
            <person name="Myers D.S."/>
            <person name="Nowell A.J."/>
            <person name="Palowsky Z.R."/>
            <person name="Peoples M.D."/>
            <person name="Peterson-Gross L.E."/>
            <person name="Rizzo E.R."/>
            <person name="Rybicki S.K."/>
            <person name="Thomas C."/>
            <person name="West N."/>
            <person name="Williams D.A."/>
            <person name="Morgan G.B."/>
            <person name="Alonzo F.L."/>
            <person name="Wiedemeier A.M.D."/>
            <person name="Gissendanner C.R."/>
            <person name="Findley A.M."/>
            <person name="Delesalle V.A."/>
            <person name="Garlena R.A."/>
            <person name="Russell D.A."/>
            <person name="Pope W.H."/>
            <person name="Jacobs-Sera D."/>
            <person name="Hendrix R.W."/>
            <person name="Hatfull G.F."/>
        </authorList>
    </citation>
    <scope>NUCLEOTIDE SEQUENCE</scope>
</reference>
<reference evidence="3" key="2">
    <citation type="submission" date="2016-08" db="EMBL/GenBank/DDBJ databases">
        <authorList>
            <person name="Seilhamer J.J."/>
        </authorList>
    </citation>
    <scope>NUCLEOTIDE SEQUENCE [LARGE SCALE GENOMIC DNA]</scope>
</reference>
<evidence type="ECO:0000313" key="1">
    <source>
        <dbReference type="EMBL" id="AOZ63596.1"/>
    </source>
</evidence>
<organism evidence="1 3">
    <name type="scientific">Rhodococcus phage Weasels2</name>
    <dbReference type="NCBI Taxonomy" id="1897437"/>
    <lineage>
        <taxon>Viruses</taxon>
        <taxon>Duplodnaviria</taxon>
        <taxon>Heunggongvirae</taxon>
        <taxon>Uroviricota</taxon>
        <taxon>Caudoviricetes</taxon>
        <taxon>Weaselvirus</taxon>
        <taxon>Weaselvirus weasel</taxon>
    </lineage>
</organism>
<keyword evidence="3" id="KW-1185">Reference proteome</keyword>
<proteinExistence type="predicted"/>
<dbReference type="EMBL" id="KX774321">
    <property type="protein sequence ID" value="AOZ63870.1"/>
    <property type="molecule type" value="Genomic_DNA"/>
</dbReference>
<dbReference type="Proteomes" id="UP000224902">
    <property type="component" value="Segment"/>
</dbReference>